<keyword evidence="5" id="KW-0812">Transmembrane</keyword>
<evidence type="ECO:0000256" key="3">
    <source>
        <dbReference type="ARBA" id="ARBA00022528"/>
    </source>
</evidence>
<dbReference type="Gene3D" id="3.90.380.10">
    <property type="entry name" value="Naphthalene 1,2-dioxygenase Alpha Subunit, Chain A, domain 1"/>
    <property type="match status" value="1"/>
</dbReference>
<dbReference type="InterPro" id="IPR017941">
    <property type="entry name" value="Rieske_2Fe-2S"/>
</dbReference>
<keyword evidence="13" id="KW-0472">Membrane</keyword>
<dbReference type="RefSeq" id="XP_005770613.1">
    <property type="nucleotide sequence ID" value="XM_005770556.1"/>
</dbReference>
<accession>A0A0D3J3U9</accession>
<dbReference type="eggNOG" id="ENOG502QQ8U">
    <property type="taxonomic scope" value="Eukaryota"/>
</dbReference>
<evidence type="ECO:0000313" key="16">
    <source>
        <dbReference type="Proteomes" id="UP000013827"/>
    </source>
</evidence>
<keyword evidence="12" id="KW-0411">Iron-sulfur</keyword>
<dbReference type="PaxDb" id="2903-EOD18184"/>
<dbReference type="AlphaFoldDB" id="A0A0D3J3U9"/>
<reference evidence="16" key="1">
    <citation type="journal article" date="2013" name="Nature">
        <title>Pan genome of the phytoplankton Emiliania underpins its global distribution.</title>
        <authorList>
            <person name="Read B.A."/>
            <person name="Kegel J."/>
            <person name="Klute M.J."/>
            <person name="Kuo A."/>
            <person name="Lefebvre S.C."/>
            <person name="Maumus F."/>
            <person name="Mayer C."/>
            <person name="Miller J."/>
            <person name="Monier A."/>
            <person name="Salamov A."/>
            <person name="Young J."/>
            <person name="Aguilar M."/>
            <person name="Claverie J.M."/>
            <person name="Frickenhaus S."/>
            <person name="Gonzalez K."/>
            <person name="Herman E.K."/>
            <person name="Lin Y.C."/>
            <person name="Napier J."/>
            <person name="Ogata H."/>
            <person name="Sarno A.F."/>
            <person name="Shmutz J."/>
            <person name="Schroeder D."/>
            <person name="de Vargas C."/>
            <person name="Verret F."/>
            <person name="von Dassow P."/>
            <person name="Valentin K."/>
            <person name="Van de Peer Y."/>
            <person name="Wheeler G."/>
            <person name="Dacks J.B."/>
            <person name="Delwiche C.F."/>
            <person name="Dyhrman S.T."/>
            <person name="Glockner G."/>
            <person name="John U."/>
            <person name="Richards T."/>
            <person name="Worden A.Z."/>
            <person name="Zhang X."/>
            <person name="Grigoriev I.V."/>
            <person name="Allen A.E."/>
            <person name="Bidle K."/>
            <person name="Borodovsky M."/>
            <person name="Bowler C."/>
            <person name="Brownlee C."/>
            <person name="Cock J.M."/>
            <person name="Elias M."/>
            <person name="Gladyshev V.N."/>
            <person name="Groth M."/>
            <person name="Guda C."/>
            <person name="Hadaegh A."/>
            <person name="Iglesias-Rodriguez M.D."/>
            <person name="Jenkins J."/>
            <person name="Jones B.M."/>
            <person name="Lawson T."/>
            <person name="Leese F."/>
            <person name="Lindquist E."/>
            <person name="Lobanov A."/>
            <person name="Lomsadze A."/>
            <person name="Malik S.B."/>
            <person name="Marsh M.E."/>
            <person name="Mackinder L."/>
            <person name="Mock T."/>
            <person name="Mueller-Roeber B."/>
            <person name="Pagarete A."/>
            <person name="Parker M."/>
            <person name="Probert I."/>
            <person name="Quesneville H."/>
            <person name="Raines C."/>
            <person name="Rensing S.A."/>
            <person name="Riano-Pachon D.M."/>
            <person name="Richier S."/>
            <person name="Rokitta S."/>
            <person name="Shiraiwa Y."/>
            <person name="Soanes D.M."/>
            <person name="van der Giezen M."/>
            <person name="Wahlund T.M."/>
            <person name="Williams B."/>
            <person name="Wilson W."/>
            <person name="Wolfe G."/>
            <person name="Wurch L.L."/>
        </authorList>
    </citation>
    <scope>NUCLEOTIDE SEQUENCE</scope>
</reference>
<keyword evidence="16" id="KW-1185">Reference proteome</keyword>
<evidence type="ECO:0000256" key="4">
    <source>
        <dbReference type="ARBA" id="ARBA00022640"/>
    </source>
</evidence>
<dbReference type="HOGENOM" id="CLU_003927_1_1_1"/>
<dbReference type="GO" id="GO:0010277">
    <property type="term" value="F:chlorophyllide a oxygenase activity"/>
    <property type="evidence" value="ECO:0007669"/>
    <property type="project" value="InterPro"/>
</dbReference>
<comment type="subcellular location">
    <subcellularLocation>
        <location evidence="2">Membrane</location>
    </subcellularLocation>
    <subcellularLocation>
        <location evidence="1">Plastid</location>
        <location evidence="1">Chloroplast</location>
    </subcellularLocation>
</comment>
<dbReference type="InterPro" id="IPR050584">
    <property type="entry name" value="Cholesterol_7-desaturase"/>
</dbReference>
<dbReference type="GO" id="GO:0016020">
    <property type="term" value="C:membrane"/>
    <property type="evidence" value="ECO:0007669"/>
    <property type="project" value="UniProtKB-SubCell"/>
</dbReference>
<evidence type="ECO:0000259" key="14">
    <source>
        <dbReference type="PROSITE" id="PS51296"/>
    </source>
</evidence>
<dbReference type="Proteomes" id="UP000013827">
    <property type="component" value="Unassembled WGS sequence"/>
</dbReference>
<evidence type="ECO:0000313" key="15">
    <source>
        <dbReference type="EnsemblProtists" id="EOD18184"/>
    </source>
</evidence>
<keyword evidence="4" id="KW-0934">Plastid</keyword>
<dbReference type="KEGG" id="ehx:EMIHUDRAFT_308518"/>
<dbReference type="GO" id="GO:0046872">
    <property type="term" value="F:metal ion binding"/>
    <property type="evidence" value="ECO:0007669"/>
    <property type="project" value="UniProtKB-KW"/>
</dbReference>
<feature type="domain" description="Rieske" evidence="14">
    <location>
        <begin position="29"/>
        <end position="134"/>
    </location>
</feature>
<dbReference type="Gene3D" id="2.102.10.10">
    <property type="entry name" value="Rieske [2Fe-2S] iron-sulphur domain"/>
    <property type="match status" value="1"/>
</dbReference>
<evidence type="ECO:0000256" key="8">
    <source>
        <dbReference type="ARBA" id="ARBA00022946"/>
    </source>
</evidence>
<evidence type="ECO:0000256" key="6">
    <source>
        <dbReference type="ARBA" id="ARBA00022714"/>
    </source>
</evidence>
<dbReference type="Pfam" id="PF08417">
    <property type="entry name" value="PaO"/>
    <property type="match status" value="1"/>
</dbReference>
<evidence type="ECO:0000256" key="9">
    <source>
        <dbReference type="ARBA" id="ARBA00022989"/>
    </source>
</evidence>
<name>A0A0D3J3U9_EMIH1</name>
<dbReference type="GO" id="GO:0009507">
    <property type="term" value="C:chloroplast"/>
    <property type="evidence" value="ECO:0007669"/>
    <property type="project" value="UniProtKB-SubCell"/>
</dbReference>
<evidence type="ECO:0000256" key="12">
    <source>
        <dbReference type="ARBA" id="ARBA00023014"/>
    </source>
</evidence>
<dbReference type="OMA" id="VWIWMSH"/>
<dbReference type="InterPro" id="IPR036922">
    <property type="entry name" value="Rieske_2Fe-2S_sf"/>
</dbReference>
<dbReference type="PROSITE" id="PS51296">
    <property type="entry name" value="RIESKE"/>
    <property type="match status" value="1"/>
</dbReference>
<dbReference type="SUPFAM" id="SSF50022">
    <property type="entry name" value="ISP domain"/>
    <property type="match status" value="1"/>
</dbReference>
<evidence type="ECO:0000256" key="13">
    <source>
        <dbReference type="ARBA" id="ARBA00023136"/>
    </source>
</evidence>
<evidence type="ECO:0000256" key="7">
    <source>
        <dbReference type="ARBA" id="ARBA00022723"/>
    </source>
</evidence>
<dbReference type="GeneID" id="19046185"/>
<keyword evidence="9" id="KW-1133">Transmembrane helix</keyword>
<evidence type="ECO:0000256" key="11">
    <source>
        <dbReference type="ARBA" id="ARBA00023004"/>
    </source>
</evidence>
<proteinExistence type="predicted"/>
<keyword evidence="3" id="KW-0150">Chloroplast</keyword>
<dbReference type="SUPFAM" id="SSF55961">
    <property type="entry name" value="Bet v1-like"/>
    <property type="match status" value="1"/>
</dbReference>
<evidence type="ECO:0000256" key="10">
    <source>
        <dbReference type="ARBA" id="ARBA00023002"/>
    </source>
</evidence>
<organism evidence="15 16">
    <name type="scientific">Emiliania huxleyi (strain CCMP1516)</name>
    <dbReference type="NCBI Taxonomy" id="280463"/>
    <lineage>
        <taxon>Eukaryota</taxon>
        <taxon>Haptista</taxon>
        <taxon>Haptophyta</taxon>
        <taxon>Prymnesiophyceae</taxon>
        <taxon>Isochrysidales</taxon>
        <taxon>Noelaerhabdaceae</taxon>
        <taxon>Emiliania</taxon>
    </lineage>
</organism>
<dbReference type="Pfam" id="PF00355">
    <property type="entry name" value="Rieske"/>
    <property type="match status" value="1"/>
</dbReference>
<keyword evidence="6" id="KW-0001">2Fe-2S</keyword>
<dbReference type="GO" id="GO:0051537">
    <property type="term" value="F:2 iron, 2 sulfur cluster binding"/>
    <property type="evidence" value="ECO:0007669"/>
    <property type="project" value="UniProtKB-KW"/>
</dbReference>
<dbReference type="EnsemblProtists" id="EOD18184">
    <property type="protein sequence ID" value="EOD18184"/>
    <property type="gene ID" value="EMIHUDRAFT_308518"/>
</dbReference>
<dbReference type="PANTHER" id="PTHR21266:SF32">
    <property type="entry name" value="CHOLESTEROL 7-DESATURASE NVD"/>
    <property type="match status" value="1"/>
</dbReference>
<evidence type="ECO:0000256" key="1">
    <source>
        <dbReference type="ARBA" id="ARBA00004229"/>
    </source>
</evidence>
<dbReference type="PANTHER" id="PTHR21266">
    <property type="entry name" value="IRON-SULFUR DOMAIN CONTAINING PROTEIN"/>
    <property type="match status" value="1"/>
</dbReference>
<evidence type="ECO:0000256" key="2">
    <source>
        <dbReference type="ARBA" id="ARBA00004370"/>
    </source>
</evidence>
<keyword evidence="7" id="KW-0479">Metal-binding</keyword>
<dbReference type="InterPro" id="IPR013626">
    <property type="entry name" value="PaO"/>
</dbReference>
<evidence type="ECO:0000256" key="5">
    <source>
        <dbReference type="ARBA" id="ARBA00022692"/>
    </source>
</evidence>
<keyword evidence="8" id="KW-0809">Transit peptide</keyword>
<protein>
    <recommendedName>
        <fullName evidence="14">Rieske domain-containing protein</fullName>
    </recommendedName>
</protein>
<sequence length="463" mass="50898">MTATTSTTVQTEADAAATKIWAEQWWPLGFTAHTSRAAPVAVTLLGAPLVVWWDDSAGAWRCTLDRCSHRLAPLSEGRVTSDGCIECPYHGWAFDGQGQCVRVPQQEEGSAPCRSRRAAVLALPIMEAQGIIWVWGGGLFESAAVTPPEESGPALVDVLERPGVEHSDYSRDLHMDWSTLCENVMDPAHLPFTHHKTISRRSKAAPISFGALENFSHTGFTAVRQTAGGPGRLTFRAPLLVLAETHRGPDSYSDWNVVYAVPTEPDRCRLLVRVVFEVSKLPIPLKWVLSFAFTKQPTWWTHLGTHQILEDDNPFLHAQGHAYRAGHATKLAPDWKRRLYMPTASDGMVVAFRRWLDAYSDGEGALWSRVAPTTETPLRRASKEEVLERYLSHVAHCSACSGALRNIRTTMRLAEGGVVLGLLLAALLRARPAALALAALSFGVARLERFAADSIAARVWCGR</sequence>
<keyword evidence="10" id="KW-0560">Oxidoreductase</keyword>
<keyword evidence="11" id="KW-0408">Iron</keyword>
<reference evidence="15" key="2">
    <citation type="submission" date="2024-10" db="UniProtKB">
        <authorList>
            <consortium name="EnsemblProtists"/>
        </authorList>
    </citation>
    <scope>IDENTIFICATION</scope>
</reference>